<dbReference type="PANTHER" id="PTHR32552:SF81">
    <property type="entry name" value="TONB-DEPENDENT OUTER MEMBRANE RECEPTOR"/>
    <property type="match status" value="1"/>
</dbReference>
<evidence type="ECO:0000256" key="8">
    <source>
        <dbReference type="ARBA" id="ARBA00023077"/>
    </source>
</evidence>
<dbReference type="eggNOG" id="COG4774">
    <property type="taxonomic scope" value="Bacteria"/>
</dbReference>
<reference evidence="16 17" key="1">
    <citation type="journal article" date="2009" name="Proc. Natl. Acad. Sci. U.S.A.">
        <title>The genomic basis of trophic strategy in marine bacteria.</title>
        <authorList>
            <person name="Lauro F.M."/>
            <person name="McDougald D."/>
            <person name="Thomas T."/>
            <person name="Williams T.J."/>
            <person name="Egan S."/>
            <person name="Rice S."/>
            <person name="DeMaere M.Z."/>
            <person name="Ting L."/>
            <person name="Ertan H."/>
            <person name="Johnson J."/>
            <person name="Ferriera S."/>
            <person name="Lapidus A."/>
            <person name="Anderson I."/>
            <person name="Kyrpides N."/>
            <person name="Munk A.C."/>
            <person name="Detter C."/>
            <person name="Han C.S."/>
            <person name="Brown M.V."/>
            <person name="Robb F.T."/>
            <person name="Kjelleberg S."/>
            <person name="Cavicchioli R."/>
        </authorList>
    </citation>
    <scope>NUCLEOTIDE SEQUENCE [LARGE SCALE GENOMIC DNA]</scope>
    <source>
        <strain evidence="17">DSM 13593 / LMG 18877 / RB2256</strain>
    </source>
</reference>
<dbReference type="Gene3D" id="2.40.170.20">
    <property type="entry name" value="TonB-dependent receptor, beta-barrel domain"/>
    <property type="match status" value="1"/>
</dbReference>
<evidence type="ECO:0000313" key="16">
    <source>
        <dbReference type="EMBL" id="ABF53377.1"/>
    </source>
</evidence>
<feature type="compositionally biased region" description="Low complexity" evidence="13">
    <location>
        <begin position="527"/>
        <end position="538"/>
    </location>
</feature>
<keyword evidence="2 11" id="KW-0813">Transport</keyword>
<dbReference type="PROSITE" id="PS52016">
    <property type="entry name" value="TONB_DEPENDENT_REC_3"/>
    <property type="match status" value="1"/>
</dbReference>
<dbReference type="STRING" id="317655.Sala_1664"/>
<evidence type="ECO:0000256" key="13">
    <source>
        <dbReference type="SAM" id="MobiDB-lite"/>
    </source>
</evidence>
<gene>
    <name evidence="16" type="ordered locus">Sala_1664</name>
</gene>
<dbReference type="SUPFAM" id="SSF56935">
    <property type="entry name" value="Porins"/>
    <property type="match status" value="1"/>
</dbReference>
<keyword evidence="9 11" id="KW-0472">Membrane</keyword>
<evidence type="ECO:0000256" key="12">
    <source>
        <dbReference type="RuleBase" id="RU003357"/>
    </source>
</evidence>
<evidence type="ECO:0000313" key="17">
    <source>
        <dbReference type="Proteomes" id="UP000006578"/>
    </source>
</evidence>
<protein>
    <submittedName>
        <fullName evidence="16">TonB-dependent receptor</fullName>
    </submittedName>
</protein>
<feature type="domain" description="TonB-dependent receptor-like beta-barrel" evidence="14">
    <location>
        <begin position="272"/>
        <end position="763"/>
    </location>
</feature>
<dbReference type="KEGG" id="sal:Sala_1664"/>
<evidence type="ECO:0000256" key="11">
    <source>
        <dbReference type="PROSITE-ProRule" id="PRU01360"/>
    </source>
</evidence>
<dbReference type="Proteomes" id="UP000006578">
    <property type="component" value="Chromosome"/>
</dbReference>
<keyword evidence="10 11" id="KW-0998">Cell outer membrane</keyword>
<sequence length="797" mass="85664">MPKQEALSLWPGPAAETRPDRLWEENAMRASSFTFIRTVPAAVSAIAIAFATSAQAQEVEEIIVTAQKVEENVQKVPIAITAVSGDRLEATGTTSLEGITRLVPSVTFRKGTTSANSAIVMRGVGTITFSIAAEPSVSTVIDGIVLSRSGQAFMDLVDAERLEVLRGPQGTLFGKNASAGLVNIVSKGGTDQLEAEAKAEWFEGDEYRLRASVAGPLGGDWSGRVTGFYGSYDGNVTNINGGRNRKVNGYEHWGTRGIVDYRGDGARLRFIADYFKADDDCCADVTGASRGAVLDAELGLPDGVALGENQRFINHNLVTQTRDKQWSLTASGDFDLTDTHTLSVVAGYRNWENREIREGDFLPRAIVGTAELHDDGLVKTQQFSVEARIASDQSMPFFYQVGAFAWHSDNKQDFTRRDISCATSTLPVDPATGARPCNVNDMVNTLFPTATSNSDVNSTNFALFGQATYRFNDLIALTGGLRYTWDDLSFTHIRAPGVNASTGLPATGPGISGNPAGGTVASGGTGLNTSSGSSSNGNLSGKAVLQFTPSDDIMLYGSYTRGYKGPAFNVFFNHTAPTNAVPIDEETSDAFEIGLKSRFLDNKVQLNLAGFSVEYDGFQANNFVLLNGAVVTNLTNAGTVKSEGFEADLTAVPVDGLTLRGSAAYADAKVKRFNPNPLTNAPDARDGTRLPLAPKFTYTLGADYDVPVGGMILYLGTDYRHVSKQFSDLGEQGVIDAYGQWNASIGISDAEDRYRLTFHARNISDESYVLLNVSNGQRLQIPRDADRYFGVSLRARM</sequence>
<keyword evidence="6" id="KW-0408">Iron</keyword>
<keyword evidence="8 12" id="KW-0798">TonB box</keyword>
<evidence type="ECO:0000256" key="5">
    <source>
        <dbReference type="ARBA" id="ARBA00022692"/>
    </source>
</evidence>
<evidence type="ECO:0000256" key="9">
    <source>
        <dbReference type="ARBA" id="ARBA00023136"/>
    </source>
</evidence>
<dbReference type="InterPro" id="IPR000531">
    <property type="entry name" value="Beta-barrel_TonB"/>
</dbReference>
<evidence type="ECO:0000256" key="3">
    <source>
        <dbReference type="ARBA" id="ARBA00022452"/>
    </source>
</evidence>
<feature type="region of interest" description="Disordered" evidence="13">
    <location>
        <begin position="513"/>
        <end position="538"/>
    </location>
</feature>
<evidence type="ECO:0000259" key="14">
    <source>
        <dbReference type="Pfam" id="PF00593"/>
    </source>
</evidence>
<feature type="domain" description="TonB-dependent receptor plug" evidence="15">
    <location>
        <begin position="73"/>
        <end position="180"/>
    </location>
</feature>
<proteinExistence type="inferred from homology"/>
<dbReference type="GO" id="GO:0009279">
    <property type="term" value="C:cell outer membrane"/>
    <property type="evidence" value="ECO:0007669"/>
    <property type="project" value="UniProtKB-SubCell"/>
</dbReference>
<dbReference type="PANTHER" id="PTHR32552">
    <property type="entry name" value="FERRICHROME IRON RECEPTOR-RELATED"/>
    <property type="match status" value="1"/>
</dbReference>
<dbReference type="Pfam" id="PF00593">
    <property type="entry name" value="TonB_dep_Rec_b-barrel"/>
    <property type="match status" value="1"/>
</dbReference>
<dbReference type="HOGENOM" id="CLU_008287_15_0_5"/>
<keyword evidence="3 11" id="KW-1134">Transmembrane beta strand</keyword>
<evidence type="ECO:0000256" key="1">
    <source>
        <dbReference type="ARBA" id="ARBA00004571"/>
    </source>
</evidence>
<keyword evidence="7" id="KW-0406">Ion transport</keyword>
<comment type="similarity">
    <text evidence="11 12">Belongs to the TonB-dependent receptor family.</text>
</comment>
<keyword evidence="17" id="KW-1185">Reference proteome</keyword>
<dbReference type="InterPro" id="IPR012910">
    <property type="entry name" value="Plug_dom"/>
</dbReference>
<evidence type="ECO:0000259" key="15">
    <source>
        <dbReference type="Pfam" id="PF07715"/>
    </source>
</evidence>
<keyword evidence="16" id="KW-0675">Receptor</keyword>
<keyword evidence="4" id="KW-0410">Iron transport</keyword>
<dbReference type="AlphaFoldDB" id="Q1GSJ5"/>
<dbReference type="GO" id="GO:0006826">
    <property type="term" value="P:iron ion transport"/>
    <property type="evidence" value="ECO:0007669"/>
    <property type="project" value="UniProtKB-KW"/>
</dbReference>
<organism evidence="16 17">
    <name type="scientific">Sphingopyxis alaskensis (strain DSM 13593 / LMG 18877 / RB2256)</name>
    <name type="common">Sphingomonas alaskensis</name>
    <dbReference type="NCBI Taxonomy" id="317655"/>
    <lineage>
        <taxon>Bacteria</taxon>
        <taxon>Pseudomonadati</taxon>
        <taxon>Pseudomonadota</taxon>
        <taxon>Alphaproteobacteria</taxon>
        <taxon>Sphingomonadales</taxon>
        <taxon>Sphingomonadaceae</taxon>
        <taxon>Sphingopyxis</taxon>
    </lineage>
</organism>
<evidence type="ECO:0000256" key="7">
    <source>
        <dbReference type="ARBA" id="ARBA00023065"/>
    </source>
</evidence>
<dbReference type="CDD" id="cd01347">
    <property type="entry name" value="ligand_gated_channel"/>
    <property type="match status" value="1"/>
</dbReference>
<evidence type="ECO:0000256" key="6">
    <source>
        <dbReference type="ARBA" id="ARBA00023004"/>
    </source>
</evidence>
<dbReference type="EMBL" id="CP000356">
    <property type="protein sequence ID" value="ABF53377.1"/>
    <property type="molecule type" value="Genomic_DNA"/>
</dbReference>
<name>Q1GSJ5_SPHAL</name>
<dbReference type="InterPro" id="IPR036942">
    <property type="entry name" value="Beta-barrel_TonB_sf"/>
</dbReference>
<evidence type="ECO:0000256" key="2">
    <source>
        <dbReference type="ARBA" id="ARBA00022448"/>
    </source>
</evidence>
<dbReference type="Pfam" id="PF07715">
    <property type="entry name" value="Plug"/>
    <property type="match status" value="1"/>
</dbReference>
<dbReference type="InterPro" id="IPR039426">
    <property type="entry name" value="TonB-dep_rcpt-like"/>
</dbReference>
<keyword evidence="5 11" id="KW-0812">Transmembrane</keyword>
<evidence type="ECO:0000256" key="4">
    <source>
        <dbReference type="ARBA" id="ARBA00022496"/>
    </source>
</evidence>
<evidence type="ECO:0000256" key="10">
    <source>
        <dbReference type="ARBA" id="ARBA00023237"/>
    </source>
</evidence>
<accession>Q1GSJ5</accession>
<comment type="subcellular location">
    <subcellularLocation>
        <location evidence="1 11">Cell outer membrane</location>
        <topology evidence="1 11">Multi-pass membrane protein</topology>
    </subcellularLocation>
</comment>